<dbReference type="PANTHER" id="PTHR19303:SF74">
    <property type="entry name" value="POGO TRANSPOSABLE ELEMENT WITH KRAB DOMAIN"/>
    <property type="match status" value="1"/>
</dbReference>
<evidence type="ECO:0000256" key="1">
    <source>
        <dbReference type="ARBA" id="ARBA00023125"/>
    </source>
</evidence>
<evidence type="ECO:0000259" key="2">
    <source>
        <dbReference type="PROSITE" id="PS51253"/>
    </source>
</evidence>
<dbReference type="SUPFAM" id="SSF46689">
    <property type="entry name" value="Homeodomain-like"/>
    <property type="match status" value="1"/>
</dbReference>
<name>A0A2N8UJ19_9BASI</name>
<dbReference type="InterPro" id="IPR050863">
    <property type="entry name" value="CenT-Element_Derived"/>
</dbReference>
<dbReference type="PROSITE" id="PS51253">
    <property type="entry name" value="HTH_CENPB"/>
    <property type="match status" value="1"/>
</dbReference>
<dbReference type="GO" id="GO:0005634">
    <property type="term" value="C:nucleus"/>
    <property type="evidence" value="ECO:0007669"/>
    <property type="project" value="TreeGrafter"/>
</dbReference>
<gene>
    <name evidence="3" type="ORF">SRS1_15209</name>
</gene>
<dbReference type="PANTHER" id="PTHR19303">
    <property type="entry name" value="TRANSPOSON"/>
    <property type="match status" value="1"/>
</dbReference>
<evidence type="ECO:0000313" key="4">
    <source>
        <dbReference type="Proteomes" id="UP000239563"/>
    </source>
</evidence>
<evidence type="ECO:0000313" key="3">
    <source>
        <dbReference type="EMBL" id="SJX64778.1"/>
    </source>
</evidence>
<dbReference type="InterPro" id="IPR009057">
    <property type="entry name" value="Homeodomain-like_sf"/>
</dbReference>
<dbReference type="InterPro" id="IPR004875">
    <property type="entry name" value="DDE_SF_endonuclease_dom"/>
</dbReference>
<reference evidence="3 4" key="1">
    <citation type="submission" date="2017-02" db="EMBL/GenBank/DDBJ databases">
        <authorList>
            <person name="Peterson S.W."/>
        </authorList>
    </citation>
    <scope>NUCLEOTIDE SEQUENCE [LARGE SCALE GENOMIC DNA]</scope>
    <source>
        <strain evidence="3 4">SRS1_H2-8</strain>
    </source>
</reference>
<keyword evidence="1" id="KW-0238">DNA-binding</keyword>
<proteinExistence type="predicted"/>
<dbReference type="GO" id="GO:0003677">
    <property type="term" value="F:DNA binding"/>
    <property type="evidence" value="ECO:0007669"/>
    <property type="project" value="UniProtKB-KW"/>
</dbReference>
<dbReference type="AlphaFoldDB" id="A0A2N8UJ19"/>
<protein>
    <submittedName>
        <fullName evidence="3">Related to transposase</fullName>
    </submittedName>
</protein>
<dbReference type="Proteomes" id="UP000239563">
    <property type="component" value="Chromosome XIV"/>
</dbReference>
<dbReference type="Pfam" id="PF03184">
    <property type="entry name" value="DDE_1"/>
    <property type="match status" value="1"/>
</dbReference>
<dbReference type="InterPro" id="IPR006600">
    <property type="entry name" value="HTH_CenpB_DNA-bd_dom"/>
</dbReference>
<accession>A0A2N8UJ19</accession>
<sequence>MQAAADCDTKEEKIQQALAELEAGQHASISAAAASHGIAKTTLYDWSKGVQAKKDAQTNQQALLPAVESILIDHIHRCSATGFPLNPADVCDFALTLKESEAAGLAMEKISVSWMQSFLLWHPELKSMWPRCLENAHVRGTDKQTIQEWFSHFQEIITEYRISSNNIFNMDETGFVFGLGSLQHVIVPGGDPAGQFKAQPGNRQNTTVIEAISSGGQVLPPLIITKGKLHTVGKQQCMEDIPATWQFSKGPSSWTDNELTILWVENVFDANTKPSIPSEWCLLIIDGHTSHTSSRFIDALWKQHILPVCLPAHATHIMQPLDVNIFGPITAAYWHLVTELAPHVAATGIDKVQFGMLYTQARAKTLTSAVAKKAFQDTGLTNHLVPEKVLSQLAGSTTAGR</sequence>
<organism evidence="3 4">
    <name type="scientific">Sporisorium reilianum f. sp. reilianum</name>
    <dbReference type="NCBI Taxonomy" id="72559"/>
    <lineage>
        <taxon>Eukaryota</taxon>
        <taxon>Fungi</taxon>
        <taxon>Dikarya</taxon>
        <taxon>Basidiomycota</taxon>
        <taxon>Ustilaginomycotina</taxon>
        <taxon>Ustilaginomycetes</taxon>
        <taxon>Ustilaginales</taxon>
        <taxon>Ustilaginaceae</taxon>
        <taxon>Sporisorium</taxon>
    </lineage>
</organism>
<feature type="domain" description="HTH CENPB-type" evidence="2">
    <location>
        <begin position="55"/>
        <end position="128"/>
    </location>
</feature>
<dbReference type="EMBL" id="LT795067">
    <property type="protein sequence ID" value="SJX64778.1"/>
    <property type="molecule type" value="Genomic_DNA"/>
</dbReference>